<dbReference type="Pfam" id="PF00293">
    <property type="entry name" value="NUDIX"/>
    <property type="match status" value="1"/>
</dbReference>
<evidence type="ECO:0000259" key="1">
    <source>
        <dbReference type="Pfam" id="PF00293"/>
    </source>
</evidence>
<dbReference type="Proteomes" id="UP000177912">
    <property type="component" value="Unassembled WGS sequence"/>
</dbReference>
<sequence length="160" mass="18871">MVLENMSLSKKELQTLINLLKKVKPTSSGLPEEVFNAIMHLVPFIALELVLINSKKEILLTWREDKYWRGWHFPGGLLRYRESFDKRIKETAQRELGVKVKSFKFLFPKNYVKGSRTHDVSLVFLIKSSNRPKDGKFFAHIPKDIITEHRELWKKVQSYI</sequence>
<dbReference type="AlphaFoldDB" id="A0A1F5NQW9"/>
<name>A0A1F5NQW9_9BACT</name>
<dbReference type="SUPFAM" id="SSF55811">
    <property type="entry name" value="Nudix"/>
    <property type="match status" value="1"/>
</dbReference>
<reference evidence="2 3" key="1">
    <citation type="journal article" date="2016" name="Nat. Commun.">
        <title>Thousands of microbial genomes shed light on interconnected biogeochemical processes in an aquifer system.</title>
        <authorList>
            <person name="Anantharaman K."/>
            <person name="Brown C.T."/>
            <person name="Hug L.A."/>
            <person name="Sharon I."/>
            <person name="Castelle C.J."/>
            <person name="Probst A.J."/>
            <person name="Thomas B.C."/>
            <person name="Singh A."/>
            <person name="Wilkins M.J."/>
            <person name="Karaoz U."/>
            <person name="Brodie E.L."/>
            <person name="Williams K.H."/>
            <person name="Hubbard S.S."/>
            <person name="Banfield J.F."/>
        </authorList>
    </citation>
    <scope>NUCLEOTIDE SEQUENCE [LARGE SCALE GENOMIC DNA]</scope>
</reference>
<accession>A0A1F5NQW9</accession>
<evidence type="ECO:0000313" key="3">
    <source>
        <dbReference type="Proteomes" id="UP000177912"/>
    </source>
</evidence>
<feature type="domain" description="Nudix hydrolase" evidence="1">
    <location>
        <begin position="49"/>
        <end position="132"/>
    </location>
</feature>
<comment type="caution">
    <text evidence="2">The sequence shown here is derived from an EMBL/GenBank/DDBJ whole genome shotgun (WGS) entry which is preliminary data.</text>
</comment>
<dbReference type="STRING" id="1817822.A2826_00080"/>
<dbReference type="Gene3D" id="3.90.79.10">
    <property type="entry name" value="Nucleoside Triphosphate Pyrophosphohydrolase"/>
    <property type="match status" value="1"/>
</dbReference>
<dbReference type="InterPro" id="IPR000086">
    <property type="entry name" value="NUDIX_hydrolase_dom"/>
</dbReference>
<dbReference type="EMBL" id="MFEI01000043">
    <property type="protein sequence ID" value="OGE79934.1"/>
    <property type="molecule type" value="Genomic_DNA"/>
</dbReference>
<organism evidence="2 3">
    <name type="scientific">Candidatus Doudnabacteria bacterium RIFCSPHIGHO2_01_FULL_43_23</name>
    <dbReference type="NCBI Taxonomy" id="1817822"/>
    <lineage>
        <taxon>Bacteria</taxon>
        <taxon>Candidatus Doudnaibacteriota</taxon>
    </lineage>
</organism>
<proteinExistence type="predicted"/>
<protein>
    <recommendedName>
        <fullName evidence="1">Nudix hydrolase domain-containing protein</fullName>
    </recommendedName>
</protein>
<gene>
    <name evidence="2" type="ORF">A2826_00080</name>
</gene>
<evidence type="ECO:0000313" key="2">
    <source>
        <dbReference type="EMBL" id="OGE79934.1"/>
    </source>
</evidence>
<dbReference type="InterPro" id="IPR015797">
    <property type="entry name" value="NUDIX_hydrolase-like_dom_sf"/>
</dbReference>